<name>A0A0W0UIQ2_9GAMM</name>
<sequence>MSSFLIEVDMFDKVAWLLSQARALVEKNSNLFLDASTLTDYVTAMELAQEVETLNNLLTEDKQNFPSRFREQAIKRATCNRDSSLSLVADPTGFCNQLYWNIAKLLVKEEKQTFGNMLSVLQPEITTFIELEFYFENNLKKPKIQDAKIRLYERPITELTTIGEANDLTNFVVYKSCLFDVRKIANLNFPLQQTFFRTLKESYPEFVSGVYRHNRALIALHEQLQWLDGAGKKPREAISALREKFVAGGESITGATYATAAANQAFHKDFLGYLEALPVTFRENLLAATTKNGISLRSIVNALHDGECVEVTSTDLKAILKNPANKEVLDSNPYWSHEAQKALESQYAKTSLLTMREREAGILPAYYLSQIFNYLEIYKVDVCVNLLLVCPPSFYATLLREVQFYKFYALELAITLQSALTEAQHLALSDALFVSRDNLGVENVFIFAICSNYQNLLRQLLRSIDSDQRLNALHHFDTSREKILELLFLSPEALEIVIQELPVNDRMKFYIEKNHKGIPFLHEALFTESMPLLLDNLPKEHAFEIIMQKDNNGNTALHYSAFSEQRLSRLLQAIPEAKRLEAIREKNQQGKTLLSFVKGSSGQIRVILQALPNKGITEEKLELYFIIGTLISNIETGVNRRTSGVGAQKVRLLCQIQDQLLDGGDKEVTEFMRDVLSICHIKRHAIHFWAQPDSVNEFLEMAREKNLPRPETEEPATRFCFWN</sequence>
<protein>
    <recommendedName>
        <fullName evidence="3">Ankyrin repeats (3 copies)</fullName>
    </recommendedName>
</protein>
<dbReference type="STRING" id="455.Ljam_1982"/>
<evidence type="ECO:0000313" key="1">
    <source>
        <dbReference type="EMBL" id="KTD07787.1"/>
    </source>
</evidence>
<dbReference type="EMBL" id="LNYG01000013">
    <property type="protein sequence ID" value="KTD07787.1"/>
    <property type="molecule type" value="Genomic_DNA"/>
</dbReference>
<dbReference type="AlphaFoldDB" id="A0A0W0UIQ2"/>
<organism evidence="1 2">
    <name type="scientific">Legionella jamestowniensis</name>
    <dbReference type="NCBI Taxonomy" id="455"/>
    <lineage>
        <taxon>Bacteria</taxon>
        <taxon>Pseudomonadati</taxon>
        <taxon>Pseudomonadota</taxon>
        <taxon>Gammaproteobacteria</taxon>
        <taxon>Legionellales</taxon>
        <taxon>Legionellaceae</taxon>
        <taxon>Legionella</taxon>
    </lineage>
</organism>
<proteinExistence type="predicted"/>
<dbReference type="Proteomes" id="UP000054715">
    <property type="component" value="Unassembled WGS sequence"/>
</dbReference>
<reference evidence="1 2" key="1">
    <citation type="submission" date="2015-11" db="EMBL/GenBank/DDBJ databases">
        <title>Genomic analysis of 38 Legionella species identifies large and diverse effector repertoires.</title>
        <authorList>
            <person name="Burstein D."/>
            <person name="Amaro F."/>
            <person name="Zusman T."/>
            <person name="Lifshitz Z."/>
            <person name="Cohen O."/>
            <person name="Gilbert J.A."/>
            <person name="Pupko T."/>
            <person name="Shuman H.A."/>
            <person name="Segal G."/>
        </authorList>
    </citation>
    <scope>NUCLEOTIDE SEQUENCE [LARGE SCALE GENOMIC DNA]</scope>
    <source>
        <strain evidence="1 2">JA-26-G1-E2</strain>
    </source>
</reference>
<comment type="caution">
    <text evidence="1">The sequence shown here is derived from an EMBL/GenBank/DDBJ whole genome shotgun (WGS) entry which is preliminary data.</text>
</comment>
<accession>A0A0W0UIQ2</accession>
<dbReference type="PATRIC" id="fig|455.5.peg.2089"/>
<evidence type="ECO:0008006" key="3">
    <source>
        <dbReference type="Google" id="ProtNLM"/>
    </source>
</evidence>
<gene>
    <name evidence="1" type="ORF">Ljam_1982</name>
</gene>
<evidence type="ECO:0000313" key="2">
    <source>
        <dbReference type="Proteomes" id="UP000054715"/>
    </source>
</evidence>